<dbReference type="FunFam" id="4.10.410.10:FF:000021">
    <property type="entry name" value="Serine protease inhibitor, putative"/>
    <property type="match status" value="1"/>
</dbReference>
<keyword evidence="5" id="KW-1015">Disulfide bond</keyword>
<dbReference type="GO" id="GO:0005576">
    <property type="term" value="C:extracellular region"/>
    <property type="evidence" value="ECO:0007669"/>
    <property type="project" value="UniProtKB-SubCell"/>
</dbReference>
<dbReference type="Gene3D" id="4.10.410.10">
    <property type="entry name" value="Pancreatic trypsin inhibitor Kunitz domain"/>
    <property type="match status" value="1"/>
</dbReference>
<dbReference type="GO" id="GO:0004867">
    <property type="term" value="F:serine-type endopeptidase inhibitor activity"/>
    <property type="evidence" value="ECO:0007669"/>
    <property type="project" value="InterPro"/>
</dbReference>
<dbReference type="GO" id="GO:0044483">
    <property type="term" value="P:venom-mediated perturbation of hemostasis"/>
    <property type="evidence" value="ECO:0007669"/>
    <property type="project" value="UniProtKB-ARBA"/>
</dbReference>
<evidence type="ECO:0000256" key="6">
    <source>
        <dbReference type="SAM" id="SignalP"/>
    </source>
</evidence>
<evidence type="ECO:0000259" key="7">
    <source>
        <dbReference type="PROSITE" id="PS50279"/>
    </source>
</evidence>
<dbReference type="PROSITE" id="PS50279">
    <property type="entry name" value="BPTI_KUNITZ_2"/>
    <property type="match status" value="1"/>
</dbReference>
<dbReference type="InterPro" id="IPR050098">
    <property type="entry name" value="TFPI/VKTCI-like"/>
</dbReference>
<evidence type="ECO:0000313" key="8">
    <source>
        <dbReference type="EMBL" id="JAI09061.1"/>
    </source>
</evidence>
<evidence type="ECO:0000256" key="1">
    <source>
        <dbReference type="ARBA" id="ARBA00004613"/>
    </source>
</evidence>
<feature type="domain" description="BPTI/Kunitz inhibitor" evidence="7">
    <location>
        <begin position="31"/>
        <end position="81"/>
    </location>
</feature>
<dbReference type="InterPro" id="IPR036880">
    <property type="entry name" value="Kunitz_BPTI_sf"/>
</dbReference>
<feature type="signal peptide" evidence="6">
    <location>
        <begin position="1"/>
        <end position="24"/>
    </location>
</feature>
<dbReference type="PRINTS" id="PR00759">
    <property type="entry name" value="BASICPTASE"/>
</dbReference>
<sequence>MSSGGLLLLLVLHTFWAELTPVSGLRGPKYCYLPADPGPCRRYITAYYYNPSTHSCLQFVYGGCEGNENNFKTGHECHRACVSK</sequence>
<dbReference type="Pfam" id="PF00014">
    <property type="entry name" value="Kunitz_BPTI"/>
    <property type="match status" value="1"/>
</dbReference>
<evidence type="ECO:0000256" key="5">
    <source>
        <dbReference type="ARBA" id="ARBA00023157"/>
    </source>
</evidence>
<dbReference type="PROSITE" id="PS00280">
    <property type="entry name" value="BPTI_KUNITZ_1"/>
    <property type="match status" value="1"/>
</dbReference>
<comment type="subcellular location">
    <subcellularLocation>
        <location evidence="1">Secreted</location>
    </subcellularLocation>
</comment>
<dbReference type="InterPro" id="IPR002223">
    <property type="entry name" value="Kunitz_BPTI"/>
</dbReference>
<dbReference type="AlphaFoldDB" id="A0A0F7YZ22"/>
<keyword evidence="4 8" id="KW-0646">Protease inhibitor</keyword>
<dbReference type="EMBL" id="GDBF01000036">
    <property type="protein sequence ID" value="JAS05050.1"/>
    <property type="molecule type" value="Transcribed_RNA"/>
</dbReference>
<evidence type="ECO:0000256" key="2">
    <source>
        <dbReference type="ARBA" id="ARBA00008415"/>
    </source>
</evidence>
<dbReference type="PANTHER" id="PTHR10083">
    <property type="entry name" value="KUNITZ-TYPE PROTEASE INHIBITOR-RELATED"/>
    <property type="match status" value="1"/>
</dbReference>
<dbReference type="CDD" id="cd22594">
    <property type="entry name" value="Kunitz_textilinin-like"/>
    <property type="match status" value="1"/>
</dbReference>
<reference evidence="9" key="2">
    <citation type="journal article" date="2015" name="G3 (Bethesda)">
        <title>Post-transcriptional mechanisms contribute little to phenotypic variation in snake venoms.</title>
        <authorList>
            <person name="Rokyta D.R."/>
            <person name="Margres M.J."/>
            <person name="Calvin K."/>
        </authorList>
    </citation>
    <scope>NUCLEOTIDE SEQUENCE</scope>
</reference>
<comment type="similarity">
    <text evidence="2">Belongs to the venom Kunitz-type family.</text>
</comment>
<protein>
    <submittedName>
        <fullName evidence="8">Kunitz-type protease inhibitor 6b</fullName>
    </submittedName>
</protein>
<dbReference type="SUPFAM" id="SSF57362">
    <property type="entry name" value="BPTI-like"/>
    <property type="match status" value="1"/>
</dbReference>
<reference evidence="8" key="1">
    <citation type="submission" date="2014-05" db="EMBL/GenBank/DDBJ databases">
        <title>The extremes of toxin expression variation revealed in two sympatric snake species.</title>
        <authorList>
            <person name="Margres M.J."/>
            <person name="Wray K.P."/>
            <person name="McGivern J.J."/>
            <person name="Seavy M."/>
            <person name="Sanader D."/>
            <person name="Facente J."/>
            <person name="Rokyta D.R."/>
        </authorList>
    </citation>
    <scope>NUCLEOTIDE SEQUENCE</scope>
</reference>
<dbReference type="EMBL" id="GBEW01001304">
    <property type="protein sequence ID" value="JAI09061.1"/>
    <property type="molecule type" value="mRNA"/>
</dbReference>
<keyword evidence="3" id="KW-0964">Secreted</keyword>
<accession>A0A0F7YZ22</accession>
<evidence type="ECO:0000256" key="4">
    <source>
        <dbReference type="ARBA" id="ARBA00022690"/>
    </source>
</evidence>
<evidence type="ECO:0000313" key="9">
    <source>
        <dbReference type="EMBL" id="JAS05050.1"/>
    </source>
</evidence>
<keyword evidence="6" id="KW-0732">Signal</keyword>
<dbReference type="SMART" id="SM00131">
    <property type="entry name" value="KU"/>
    <property type="match status" value="1"/>
</dbReference>
<dbReference type="InterPro" id="IPR020901">
    <property type="entry name" value="Prtase_inh_Kunz-CS"/>
</dbReference>
<evidence type="ECO:0000256" key="3">
    <source>
        <dbReference type="ARBA" id="ARBA00022525"/>
    </source>
</evidence>
<organism evidence="8">
    <name type="scientific">Micrurus fulvius</name>
    <name type="common">Eastern coral snake</name>
    <name type="synonym">Coluber fulvius</name>
    <dbReference type="NCBI Taxonomy" id="8637"/>
    <lineage>
        <taxon>Eukaryota</taxon>
        <taxon>Metazoa</taxon>
        <taxon>Chordata</taxon>
        <taxon>Craniata</taxon>
        <taxon>Vertebrata</taxon>
        <taxon>Euteleostomi</taxon>
        <taxon>Lepidosauria</taxon>
        <taxon>Squamata</taxon>
        <taxon>Bifurcata</taxon>
        <taxon>Unidentata</taxon>
        <taxon>Episquamata</taxon>
        <taxon>Toxicofera</taxon>
        <taxon>Serpentes</taxon>
        <taxon>Colubroidea</taxon>
        <taxon>Elapidae</taxon>
        <taxon>Elapinae</taxon>
        <taxon>Micrurus</taxon>
    </lineage>
</organism>
<feature type="chain" id="PRO_5010617319" evidence="6">
    <location>
        <begin position="25"/>
        <end position="84"/>
    </location>
</feature>
<proteinExistence type="evidence at transcript level"/>
<name>A0A0F7YZ22_MICFL</name>